<dbReference type="EMBL" id="BJZK01000028">
    <property type="protein sequence ID" value="GEO72795.1"/>
    <property type="molecule type" value="Genomic_DNA"/>
</dbReference>
<evidence type="ECO:0008006" key="3">
    <source>
        <dbReference type="Google" id="ProtNLM"/>
    </source>
</evidence>
<protein>
    <recommendedName>
        <fullName evidence="3">Transcriptional regulator, TetR family</fullName>
    </recommendedName>
</protein>
<organism evidence="1 2">
    <name type="scientific">Levilactobacillus zymae</name>
    <dbReference type="NCBI Taxonomy" id="267363"/>
    <lineage>
        <taxon>Bacteria</taxon>
        <taxon>Bacillati</taxon>
        <taxon>Bacillota</taxon>
        <taxon>Bacilli</taxon>
        <taxon>Lactobacillales</taxon>
        <taxon>Lactobacillaceae</taxon>
        <taxon>Levilactobacillus</taxon>
    </lineage>
</organism>
<gene>
    <name evidence="1" type="ORF">LZY01_19630</name>
</gene>
<sequence length="53" mass="5660">MNFSSLAAIYASFVLDGMRTIDQVPEVLKDQVNGILGITKNSSSTDESTPVQA</sequence>
<dbReference type="NCBIfam" id="NF040910">
    <property type="entry name" value="CD1375_fam"/>
    <property type="match status" value="1"/>
</dbReference>
<dbReference type="Proteomes" id="UP000321794">
    <property type="component" value="Unassembled WGS sequence"/>
</dbReference>
<proteinExistence type="predicted"/>
<evidence type="ECO:0000313" key="2">
    <source>
        <dbReference type="Proteomes" id="UP000321794"/>
    </source>
</evidence>
<evidence type="ECO:0000313" key="1">
    <source>
        <dbReference type="EMBL" id="GEO72795.1"/>
    </source>
</evidence>
<comment type="caution">
    <text evidence="1">The sequence shown here is derived from an EMBL/GenBank/DDBJ whole genome shotgun (WGS) entry which is preliminary data.</text>
</comment>
<keyword evidence="2" id="KW-1185">Reference proteome</keyword>
<dbReference type="InterPro" id="IPR047907">
    <property type="entry name" value="CD1375-like"/>
</dbReference>
<name>A0ABQ0WY36_9LACO</name>
<reference evidence="1 2" key="1">
    <citation type="submission" date="2019-07" db="EMBL/GenBank/DDBJ databases">
        <title>Whole genome shotgun sequence of Lactobacillus zymae NBRC 107157.</title>
        <authorList>
            <person name="Hosoyama A."/>
            <person name="Uohara A."/>
            <person name="Ohji S."/>
            <person name="Ichikawa N."/>
        </authorList>
    </citation>
    <scope>NUCLEOTIDE SEQUENCE [LARGE SCALE GENOMIC DNA]</scope>
    <source>
        <strain evidence="1 2">NBRC 107157</strain>
    </source>
</reference>
<accession>A0ABQ0WY36</accession>
<dbReference type="RefSeq" id="WP_170218381.1">
    <property type="nucleotide sequence ID" value="NZ_BJZK01000028.1"/>
</dbReference>